<feature type="transmembrane region" description="Helical" evidence="1">
    <location>
        <begin position="39"/>
        <end position="58"/>
    </location>
</feature>
<evidence type="ECO:0000313" key="2">
    <source>
        <dbReference type="WBParaSite" id="SCUD_0001381101-mRNA-1"/>
    </source>
</evidence>
<accession>A0A183KFL3</accession>
<organism evidence="2">
    <name type="scientific">Schistosoma curassoni</name>
    <dbReference type="NCBI Taxonomy" id="6186"/>
    <lineage>
        <taxon>Eukaryota</taxon>
        <taxon>Metazoa</taxon>
        <taxon>Spiralia</taxon>
        <taxon>Lophotrochozoa</taxon>
        <taxon>Platyhelminthes</taxon>
        <taxon>Trematoda</taxon>
        <taxon>Digenea</taxon>
        <taxon>Strigeidida</taxon>
        <taxon>Schistosomatoidea</taxon>
        <taxon>Schistosomatidae</taxon>
        <taxon>Schistosoma</taxon>
    </lineage>
</organism>
<keyword evidence="1" id="KW-0812">Transmembrane</keyword>
<dbReference type="AlphaFoldDB" id="A0A183KFL3"/>
<protein>
    <submittedName>
        <fullName evidence="2">Secreted protein</fullName>
    </submittedName>
</protein>
<keyword evidence="1" id="KW-1133">Transmembrane helix</keyword>
<sequence length="93" mass="11271">MYPSVHAKIACITKFLCTQFTLIWCFTCMNSYMSIKSTNMAKCFSTHFTFKWFFIIMYPHMIFRMDLKNHVCILNKQIVFHHEFVHENVDKFL</sequence>
<feature type="transmembrane region" description="Helical" evidence="1">
    <location>
        <begin position="12"/>
        <end position="33"/>
    </location>
</feature>
<reference evidence="2" key="1">
    <citation type="submission" date="2016-06" db="UniProtKB">
        <authorList>
            <consortium name="WormBaseParasite"/>
        </authorList>
    </citation>
    <scope>IDENTIFICATION</scope>
</reference>
<name>A0A183KFL3_9TREM</name>
<proteinExistence type="predicted"/>
<dbReference type="WBParaSite" id="SCUD_0001381101-mRNA-1">
    <property type="protein sequence ID" value="SCUD_0001381101-mRNA-1"/>
    <property type="gene ID" value="SCUD_0001381101"/>
</dbReference>
<keyword evidence="1" id="KW-0472">Membrane</keyword>
<evidence type="ECO:0000256" key="1">
    <source>
        <dbReference type="SAM" id="Phobius"/>
    </source>
</evidence>